<dbReference type="SUPFAM" id="SSF55729">
    <property type="entry name" value="Acyl-CoA N-acyltransferases (Nat)"/>
    <property type="match status" value="1"/>
</dbReference>
<sequence length="185" mass="19557">MRGDSKVGGGNSPEPPPFSGTPPAQTGSAIRRATPDDARALKHLIAQLNRDQGDPDDLLTDAHVERDIIGNPSTIAMVAQGTDGALIGYATAHATYETGHAEHGLYVADLYTSPTHRRRGIARALLAGIARAGHAQGARHLWLTAKAQNTAAHAFYRRLGSRGEAVMAFAVVQQDFLNLAAEPPP</sequence>
<dbReference type="InterPro" id="IPR016181">
    <property type="entry name" value="Acyl_CoA_acyltransferase"/>
</dbReference>
<keyword evidence="6" id="KW-1185">Reference proteome</keyword>
<keyword evidence="2" id="KW-0012">Acyltransferase</keyword>
<protein>
    <submittedName>
        <fullName evidence="5">N-acetyltransferase</fullName>
    </submittedName>
</protein>
<dbReference type="InterPro" id="IPR050832">
    <property type="entry name" value="Bact_Acetyltransf"/>
</dbReference>
<evidence type="ECO:0000256" key="3">
    <source>
        <dbReference type="SAM" id="MobiDB-lite"/>
    </source>
</evidence>
<feature type="domain" description="N-acetyltransferase" evidence="4">
    <location>
        <begin position="28"/>
        <end position="182"/>
    </location>
</feature>
<evidence type="ECO:0000313" key="5">
    <source>
        <dbReference type="EMBL" id="BDG71104.1"/>
    </source>
</evidence>
<dbReference type="PANTHER" id="PTHR43877">
    <property type="entry name" value="AMINOALKYLPHOSPHONATE N-ACETYLTRANSFERASE-RELATED-RELATED"/>
    <property type="match status" value="1"/>
</dbReference>
<dbReference type="InterPro" id="IPR000182">
    <property type="entry name" value="GNAT_dom"/>
</dbReference>
<dbReference type="RefSeq" id="WP_244458396.1">
    <property type="nucleotide sequence ID" value="NZ_AP025637.1"/>
</dbReference>
<evidence type="ECO:0000256" key="1">
    <source>
        <dbReference type="ARBA" id="ARBA00022679"/>
    </source>
</evidence>
<dbReference type="Proteomes" id="UP000831327">
    <property type="component" value="Chromosome"/>
</dbReference>
<evidence type="ECO:0000313" key="6">
    <source>
        <dbReference type="Proteomes" id="UP000831327"/>
    </source>
</evidence>
<keyword evidence="1" id="KW-0808">Transferase</keyword>
<feature type="compositionally biased region" description="Gly residues" evidence="3">
    <location>
        <begin position="1"/>
        <end position="11"/>
    </location>
</feature>
<dbReference type="Gene3D" id="3.40.630.30">
    <property type="match status" value="1"/>
</dbReference>
<dbReference type="PROSITE" id="PS51186">
    <property type="entry name" value="GNAT"/>
    <property type="match status" value="1"/>
</dbReference>
<evidence type="ECO:0000259" key="4">
    <source>
        <dbReference type="PROSITE" id="PS51186"/>
    </source>
</evidence>
<feature type="region of interest" description="Disordered" evidence="3">
    <location>
        <begin position="1"/>
        <end position="33"/>
    </location>
</feature>
<gene>
    <name evidence="5" type="ORF">Rmf_10330</name>
</gene>
<dbReference type="Pfam" id="PF00583">
    <property type="entry name" value="Acetyltransf_1"/>
    <property type="match status" value="1"/>
</dbReference>
<dbReference type="CDD" id="cd04301">
    <property type="entry name" value="NAT_SF"/>
    <property type="match status" value="1"/>
</dbReference>
<name>A0ABM7Y040_9PROT</name>
<accession>A0ABM7Y040</accession>
<reference evidence="5 6" key="1">
    <citation type="journal article" date="2016" name="Microbes Environ.">
        <title>Phylogenetically diverse aerobic anoxygenic phototrophic bacteria isolated from epilithic biofilms in Tama river, Japan.</title>
        <authorList>
            <person name="Hirose S."/>
            <person name="Matsuura K."/>
            <person name="Haruta S."/>
        </authorList>
    </citation>
    <scope>NUCLEOTIDE SEQUENCE [LARGE SCALE GENOMIC DNA]</scope>
    <source>
        <strain evidence="5 6">S08</strain>
    </source>
</reference>
<proteinExistence type="predicted"/>
<dbReference type="EMBL" id="AP025637">
    <property type="protein sequence ID" value="BDG71104.1"/>
    <property type="molecule type" value="Genomic_DNA"/>
</dbReference>
<organism evidence="5 6">
    <name type="scientific">Roseomonas fluvialis</name>
    <dbReference type="NCBI Taxonomy" id="1750527"/>
    <lineage>
        <taxon>Bacteria</taxon>
        <taxon>Pseudomonadati</taxon>
        <taxon>Pseudomonadota</taxon>
        <taxon>Alphaproteobacteria</taxon>
        <taxon>Acetobacterales</taxon>
        <taxon>Roseomonadaceae</taxon>
        <taxon>Roseomonas</taxon>
    </lineage>
</organism>
<evidence type="ECO:0000256" key="2">
    <source>
        <dbReference type="ARBA" id="ARBA00023315"/>
    </source>
</evidence>